<gene>
    <name evidence="1" type="primary">14</name>
    <name evidence="1" type="ORF">MYRNA_14</name>
</gene>
<evidence type="ECO:0000313" key="2">
    <source>
        <dbReference type="Proteomes" id="UP000001849"/>
    </source>
</evidence>
<dbReference type="KEGG" id="vg:6920674"/>
<accession>B5LJ25</accession>
<reference evidence="1 2" key="1">
    <citation type="submission" date="2008-06" db="EMBL/GenBank/DDBJ databases">
        <authorList>
            <person name="Smith A.L."/>
            <person name="Paladin E.C."/>
            <person name="Jacobs-Sera D."/>
            <person name="Hendirx R.W."/>
            <person name="Hatfull G.F."/>
        </authorList>
    </citation>
    <scope>NUCLEOTIDE SEQUENCE [LARGE SCALE GENOMIC DNA]</scope>
</reference>
<sequence length="53" mass="5809">MSEIRFPAAMGGRQLVVRHTEGEGISFALDGMPFGVGDDEAKQIAAFIWENVR</sequence>
<keyword evidence="2" id="KW-1185">Reference proteome</keyword>
<protein>
    <submittedName>
        <fullName evidence="1">Uncharacterized protein</fullName>
    </submittedName>
</protein>
<dbReference type="EMBL" id="EU826466">
    <property type="protein sequence ID" value="ACH62022.1"/>
    <property type="molecule type" value="Genomic_DNA"/>
</dbReference>
<organism evidence="1 2">
    <name type="scientific">Mycobacterium phage Myrna</name>
    <dbReference type="NCBI Taxonomy" id="546805"/>
    <lineage>
        <taxon>Viruses</taxon>
        <taxon>Duplodnaviria</taxon>
        <taxon>Heunggongvirae</taxon>
        <taxon>Uroviricota</taxon>
        <taxon>Caudoviricetes</taxon>
        <taxon>Ceeclamvirinae</taxon>
        <taxon>Myrnavirus</taxon>
        <taxon>Myrnavirus myrna</taxon>
    </lineage>
</organism>
<dbReference type="RefSeq" id="YP_002224932.1">
    <property type="nucleotide sequence ID" value="NC_011273.1"/>
</dbReference>
<proteinExistence type="predicted"/>
<name>B5LJ25_9CAUD</name>
<dbReference type="GeneID" id="6920674"/>
<evidence type="ECO:0000313" key="1">
    <source>
        <dbReference type="EMBL" id="ACH62022.1"/>
    </source>
</evidence>
<dbReference type="Proteomes" id="UP000001849">
    <property type="component" value="Segment"/>
</dbReference>